<sequence length="50" mass="5695">MSASKNESPEDFATRAQEVLEQAYGYYTQPPRIAEVKPSSETYYEYVKAA</sequence>
<evidence type="ECO:0000313" key="2">
    <source>
        <dbReference type="Proteomes" id="UP001157961"/>
    </source>
</evidence>
<dbReference type="EMBL" id="FXTY01000006">
    <property type="protein sequence ID" value="SMP29350.1"/>
    <property type="molecule type" value="Genomic_DNA"/>
</dbReference>
<protein>
    <submittedName>
        <fullName evidence="1">Uncharacterized protein</fullName>
    </submittedName>
</protein>
<comment type="caution">
    <text evidence="1">The sequence shown here is derived from an EMBL/GenBank/DDBJ whole genome shotgun (WGS) entry which is preliminary data.</text>
</comment>
<dbReference type="Proteomes" id="UP001157961">
    <property type="component" value="Unassembled WGS sequence"/>
</dbReference>
<dbReference type="RefSeq" id="WP_283427030.1">
    <property type="nucleotide sequence ID" value="NZ_FXTY01000006.1"/>
</dbReference>
<accession>A0ABY1PCV6</accession>
<keyword evidence="2" id="KW-1185">Reference proteome</keyword>
<proteinExistence type="predicted"/>
<evidence type="ECO:0000313" key="1">
    <source>
        <dbReference type="EMBL" id="SMP29350.1"/>
    </source>
</evidence>
<gene>
    <name evidence="1" type="ORF">SAMN06265373_106185</name>
</gene>
<name>A0ABY1PCV6_9RHOB</name>
<reference evidence="1 2" key="1">
    <citation type="submission" date="2017-05" db="EMBL/GenBank/DDBJ databases">
        <authorList>
            <person name="Varghese N."/>
            <person name="Submissions S."/>
        </authorList>
    </citation>
    <scope>NUCLEOTIDE SEQUENCE [LARGE SCALE GENOMIC DNA]</scope>
    <source>
        <strain evidence="1 2">DSM 29734</strain>
    </source>
</reference>
<organism evidence="1 2">
    <name type="scientific">Shimia sagamensis</name>
    <dbReference type="NCBI Taxonomy" id="1566352"/>
    <lineage>
        <taxon>Bacteria</taxon>
        <taxon>Pseudomonadati</taxon>
        <taxon>Pseudomonadota</taxon>
        <taxon>Alphaproteobacteria</taxon>
        <taxon>Rhodobacterales</taxon>
        <taxon>Roseobacteraceae</taxon>
    </lineage>
</organism>